<evidence type="ECO:0000256" key="1">
    <source>
        <dbReference type="ARBA" id="ARBA00007092"/>
    </source>
</evidence>
<feature type="binding site" evidence="5">
    <location>
        <position position="202"/>
    </location>
    <ligand>
        <name>Mg(2+)</name>
        <dbReference type="ChEBI" id="CHEBI:18420"/>
        <label>1</label>
    </ligand>
</feature>
<evidence type="ECO:0000256" key="4">
    <source>
        <dbReference type="ARBA" id="ARBA00022842"/>
    </source>
</evidence>
<feature type="compositionally biased region" description="Low complexity" evidence="7">
    <location>
        <begin position="668"/>
        <end position="681"/>
    </location>
</feature>
<feature type="compositionally biased region" description="Low complexity" evidence="7">
    <location>
        <begin position="40"/>
        <end position="54"/>
    </location>
</feature>
<gene>
    <name evidence="9" type="ORF">ACHAW5_010752</name>
</gene>
<dbReference type="PROSITE" id="PS51435">
    <property type="entry name" value="AP_NUCLEASE_F1_4"/>
    <property type="match status" value="1"/>
</dbReference>
<organism evidence="9 10">
    <name type="scientific">Stephanodiscus triporus</name>
    <dbReference type="NCBI Taxonomy" id="2934178"/>
    <lineage>
        <taxon>Eukaryota</taxon>
        <taxon>Sar</taxon>
        <taxon>Stramenopiles</taxon>
        <taxon>Ochrophyta</taxon>
        <taxon>Bacillariophyta</taxon>
        <taxon>Coscinodiscophyceae</taxon>
        <taxon>Thalassiosirophycidae</taxon>
        <taxon>Stephanodiscales</taxon>
        <taxon>Stephanodiscaceae</taxon>
        <taxon>Stephanodiscus</taxon>
    </lineage>
</organism>
<evidence type="ECO:0000313" key="10">
    <source>
        <dbReference type="Proteomes" id="UP001530315"/>
    </source>
</evidence>
<feature type="compositionally biased region" description="Gly residues" evidence="7">
    <location>
        <begin position="644"/>
        <end position="667"/>
    </location>
</feature>
<feature type="binding site" evidence="5">
    <location>
        <position position="77"/>
    </location>
    <ligand>
        <name>Mg(2+)</name>
        <dbReference type="ChEBI" id="CHEBI:18420"/>
        <label>1</label>
    </ligand>
</feature>
<dbReference type="PANTHER" id="PTHR22748">
    <property type="entry name" value="AP ENDONUCLEASE"/>
    <property type="match status" value="1"/>
</dbReference>
<keyword evidence="2 5" id="KW-0479">Metal-binding</keyword>
<evidence type="ECO:0000259" key="8">
    <source>
        <dbReference type="Pfam" id="PF03372"/>
    </source>
</evidence>
<dbReference type="Proteomes" id="UP001530315">
    <property type="component" value="Unassembled WGS sequence"/>
</dbReference>
<dbReference type="InterPro" id="IPR004808">
    <property type="entry name" value="AP_endonuc_1"/>
</dbReference>
<dbReference type="PANTHER" id="PTHR22748:SF4">
    <property type="entry name" value="DNA-(APURINIC OR APYRIMIDINIC SITE) ENDONUCLEASE 2"/>
    <property type="match status" value="1"/>
</dbReference>
<feature type="region of interest" description="Disordered" evidence="7">
    <location>
        <begin position="22"/>
        <end position="56"/>
    </location>
</feature>
<accession>A0ABD3MHQ3</accession>
<dbReference type="InterPro" id="IPR036691">
    <property type="entry name" value="Endo/exonu/phosph_ase_sf"/>
</dbReference>
<dbReference type="GO" id="GO:0046872">
    <property type="term" value="F:metal ion binding"/>
    <property type="evidence" value="ECO:0007669"/>
    <property type="project" value="UniProtKB-KW"/>
</dbReference>
<dbReference type="GO" id="GO:0016787">
    <property type="term" value="F:hydrolase activity"/>
    <property type="evidence" value="ECO:0007669"/>
    <property type="project" value="UniProtKB-KW"/>
</dbReference>
<keyword evidence="10" id="KW-1185">Reference proteome</keyword>
<feature type="binding site" evidence="5">
    <location>
        <position position="7"/>
    </location>
    <ligand>
        <name>Mg(2+)</name>
        <dbReference type="ChEBI" id="CHEBI:18420"/>
        <label>1</label>
    </ligand>
</feature>
<feature type="site" description="Important for catalytic activity" evidence="6">
    <location>
        <position position="454"/>
    </location>
</feature>
<feature type="domain" description="Endonuclease/exonuclease/phosphatase" evidence="8">
    <location>
        <begin position="5"/>
        <end position="237"/>
    </location>
</feature>
<dbReference type="InterPro" id="IPR005135">
    <property type="entry name" value="Endo/exonuclease/phosphatase"/>
</dbReference>
<comment type="cofactor">
    <cofactor evidence="5">
        <name>Mg(2+)</name>
        <dbReference type="ChEBI" id="CHEBI:18420"/>
    </cofactor>
    <cofactor evidence="5">
        <name>Mn(2+)</name>
        <dbReference type="ChEBI" id="CHEBI:29035"/>
    </cofactor>
    <text evidence="5">Probably binds two magnesium or manganese ions per subunit.</text>
</comment>
<evidence type="ECO:0000313" key="9">
    <source>
        <dbReference type="EMBL" id="KAL3763122.1"/>
    </source>
</evidence>
<reference evidence="9 10" key="1">
    <citation type="submission" date="2024-10" db="EMBL/GenBank/DDBJ databases">
        <title>Updated reference genomes for cyclostephanoid diatoms.</title>
        <authorList>
            <person name="Roberts W.R."/>
            <person name="Alverson A.J."/>
        </authorList>
    </citation>
    <scope>NUCLEOTIDE SEQUENCE [LARGE SCALE GENOMIC DNA]</scope>
    <source>
        <strain evidence="9 10">AJA276-08</strain>
    </source>
</reference>
<name>A0ABD3MHQ3_9STRA</name>
<evidence type="ECO:0000256" key="3">
    <source>
        <dbReference type="ARBA" id="ARBA00022801"/>
    </source>
</evidence>
<proteinExistence type="inferred from homology"/>
<keyword evidence="3" id="KW-0378">Hydrolase</keyword>
<dbReference type="Pfam" id="PF03372">
    <property type="entry name" value="Exo_endo_phos"/>
    <property type="match status" value="1"/>
</dbReference>
<feature type="binding site" evidence="5">
    <location>
        <position position="200"/>
    </location>
    <ligand>
        <name>Mg(2+)</name>
        <dbReference type="ChEBI" id="CHEBI:18420"/>
        <label>1</label>
    </ligand>
</feature>
<keyword evidence="4 5" id="KW-0460">Magnesium</keyword>
<dbReference type="AlphaFoldDB" id="A0ABD3MHQ3"/>
<feature type="site" description="Transition state stabilizer" evidence="6">
    <location>
        <position position="202"/>
    </location>
</feature>
<keyword evidence="5" id="KW-0464">Manganese</keyword>
<comment type="caution">
    <text evidence="9">The sequence shown here is derived from an EMBL/GenBank/DDBJ whole genome shotgun (WGS) entry which is preliminary data.</text>
</comment>
<evidence type="ECO:0000256" key="7">
    <source>
        <dbReference type="SAM" id="MobiDB-lite"/>
    </source>
</evidence>
<dbReference type="EMBL" id="JALLAZ020001810">
    <property type="protein sequence ID" value="KAL3763122.1"/>
    <property type="molecule type" value="Genomic_DNA"/>
</dbReference>
<feature type="region of interest" description="Disordered" evidence="7">
    <location>
        <begin position="235"/>
        <end position="265"/>
    </location>
</feature>
<evidence type="ECO:0000256" key="2">
    <source>
        <dbReference type="ARBA" id="ARBA00022723"/>
    </source>
</evidence>
<evidence type="ECO:0000256" key="6">
    <source>
        <dbReference type="PIRSR" id="PIRSR604808-3"/>
    </source>
</evidence>
<comment type="similarity">
    <text evidence="1">Belongs to the DNA repair enzymes AP/ExoA family.</text>
</comment>
<dbReference type="Gene3D" id="3.60.10.10">
    <property type="entry name" value="Endonuclease/exonuclease/phosphatase"/>
    <property type="match status" value="2"/>
</dbReference>
<feature type="region of interest" description="Disordered" evidence="7">
    <location>
        <begin position="635"/>
        <end position="692"/>
    </location>
</feature>
<sequence>MLIVSWNVAGLKPALQRIHSDYCGGDGGGGRETKKANPPSSSSSSSTSASSSSSRRADPLGTFLRLHGNVDVLCLQEHKVPHRSLSDRSEPHRCSSVVGYESFWSCASDPKCRGFNGVVTYVRSGLVRSADSSPLGVPDLDDQGRCVVTDHGRFVLFNVYAPCGSDSGTLPRKMRFLHALRDAMDRQRREFGREVILVGDMNLTVDRRDVHWEDRCVNVDEVLERHRRQLRRLRRRTGGEEQEGEEDGNEKTRDDGGDASSSFPSWHEDVARRWDAIERALRTLEATPRRTTNPSTGATFDRFRARVRVGSTDDDDGGGGGGGGKFVMLGDYEDTVEDALSRYAFDERTYVDPIVDSDVVHRKRNVISVRKLSELMAKIGDVRWDEGTRRQIANSDDAKLNPDSPPLLWMKDLMDGDDGMVDVFRHHYPNAEARFTCWHQFTQKRYTNEGARIDFTLVDRSLMEYVESPPPTPAVDGGTSPPPLLRCGGGAGMPSNDDVDPLSEEAALMAATARGLYESGSYAGGGIAPATRRALDTQFVGAPHTGMIYTPPSYSDHVAVSLLMTDDFSDRVGKLDLVGDAPTRRAQPHKRQKSISSFFSVGSTTSSSSNGFPPPRSFAVAGAGEKRTATTIQPHIEPLDRGGGDGNFGGGVGSISGFVGGGGGGAPSYGSTSFSSPSSSSLALPFAKLDSS</sequence>
<protein>
    <recommendedName>
        <fullName evidence="8">Endonuclease/exonuclease/phosphatase domain-containing protein</fullName>
    </recommendedName>
</protein>
<dbReference type="SUPFAM" id="SSF56219">
    <property type="entry name" value="DNase I-like"/>
    <property type="match status" value="1"/>
</dbReference>
<evidence type="ECO:0000256" key="5">
    <source>
        <dbReference type="PIRSR" id="PIRSR604808-2"/>
    </source>
</evidence>